<evidence type="ECO:0000256" key="1">
    <source>
        <dbReference type="ARBA" id="ARBA00009600"/>
    </source>
</evidence>
<dbReference type="SUPFAM" id="SSF143456">
    <property type="entry name" value="VC0467-like"/>
    <property type="match status" value="1"/>
</dbReference>
<dbReference type="Proteomes" id="UP000186599">
    <property type="component" value="Unassembled WGS sequence"/>
</dbReference>
<dbReference type="EMBL" id="FOUA01000002">
    <property type="protein sequence ID" value="SFL90389.1"/>
    <property type="molecule type" value="Genomic_DNA"/>
</dbReference>
<dbReference type="Pfam" id="PF02622">
    <property type="entry name" value="DUF179"/>
    <property type="match status" value="1"/>
</dbReference>
<proteinExistence type="inferred from homology"/>
<dbReference type="STRING" id="653930.SAMN05216589_1785"/>
<dbReference type="NCBIfam" id="NF001266">
    <property type="entry name" value="PRK00228.1-1"/>
    <property type="match status" value="1"/>
</dbReference>
<gene>
    <name evidence="4" type="ORF">SAMN04487855_1528</name>
    <name evidence="3" type="ORF">SAMN05216589_1785</name>
</gene>
<evidence type="ECO:0000313" key="4">
    <source>
        <dbReference type="EMBL" id="SFL90389.1"/>
    </source>
</evidence>
<sequence length="203" mass="22406">MLLPFPPARPILWRMTQTLPTYLKHHFLIAMPHMDDPRFAHTVIYLCEHNEDGAMGLVINQPSGLNLGDVLEQTAPELSVPRTVSDRVVFNGGPVQSERGFVLHRGPQQWESSLDLGPLQLTTSRDILLDMSSGSGPEDIFVALGYTGWEAGQLDQELADNVWLSCPADYQILFELAAEQRLDAAARHLGIDLSLLTSQAGHA</sequence>
<protein>
    <recommendedName>
        <fullName evidence="2">UPF0301 protein SAMN04487855_1528</fullName>
    </recommendedName>
</protein>
<name>A0A1I4LHI9_9GAMM</name>
<dbReference type="AlphaFoldDB" id="A0A1I4LHI9"/>
<dbReference type="GO" id="GO:0005829">
    <property type="term" value="C:cytosol"/>
    <property type="evidence" value="ECO:0007669"/>
    <property type="project" value="TreeGrafter"/>
</dbReference>
<evidence type="ECO:0000256" key="2">
    <source>
        <dbReference type="HAMAP-Rule" id="MF_00758"/>
    </source>
</evidence>
<dbReference type="Gene3D" id="3.40.1740.10">
    <property type="entry name" value="VC0467-like"/>
    <property type="match status" value="1"/>
</dbReference>
<dbReference type="EMBL" id="FOGN01000002">
    <property type="protein sequence ID" value="SER91390.1"/>
    <property type="molecule type" value="Genomic_DNA"/>
</dbReference>
<comment type="similarity">
    <text evidence="1 2">Belongs to the UPF0301 (AlgH) family.</text>
</comment>
<evidence type="ECO:0000313" key="5">
    <source>
        <dbReference type="Proteomes" id="UP000186599"/>
    </source>
</evidence>
<dbReference type="PANTHER" id="PTHR30327">
    <property type="entry name" value="UNCHARACTERIZED PROTEIN YQGE"/>
    <property type="match status" value="1"/>
</dbReference>
<evidence type="ECO:0000313" key="6">
    <source>
        <dbReference type="Proteomes" id="UP000186904"/>
    </source>
</evidence>
<accession>A0A1I4LHI9</accession>
<organism evidence="4 5">
    <name type="scientific">Halopseudomonas bauzanensis</name>
    <dbReference type="NCBI Taxonomy" id="653930"/>
    <lineage>
        <taxon>Bacteria</taxon>
        <taxon>Pseudomonadati</taxon>
        <taxon>Pseudomonadota</taxon>
        <taxon>Gammaproteobacteria</taxon>
        <taxon>Pseudomonadales</taxon>
        <taxon>Pseudomonadaceae</taxon>
        <taxon>Halopseudomonas</taxon>
    </lineage>
</organism>
<dbReference type="Proteomes" id="UP000186904">
    <property type="component" value="Unassembled WGS sequence"/>
</dbReference>
<reference evidence="5 6" key="1">
    <citation type="submission" date="2016-10" db="EMBL/GenBank/DDBJ databases">
        <authorList>
            <person name="de Groot N.N."/>
        </authorList>
    </citation>
    <scope>NUCLEOTIDE SEQUENCE [LARGE SCALE GENOMIC DNA]</scope>
    <source>
        <strain evidence="4 5">CGMCC 1.9095</strain>
        <strain evidence="3 6">DSM 22558</strain>
    </source>
</reference>
<dbReference type="PANTHER" id="PTHR30327:SF1">
    <property type="entry name" value="UPF0301 PROTEIN YQGE"/>
    <property type="match status" value="1"/>
</dbReference>
<dbReference type="HAMAP" id="MF_00758">
    <property type="entry name" value="UPF0301"/>
    <property type="match status" value="1"/>
</dbReference>
<keyword evidence="5" id="KW-1185">Reference proteome</keyword>
<dbReference type="InterPro" id="IPR003774">
    <property type="entry name" value="AlgH-like"/>
</dbReference>
<evidence type="ECO:0000313" key="3">
    <source>
        <dbReference type="EMBL" id="SER91390.1"/>
    </source>
</evidence>